<dbReference type="Proteomes" id="UP000182444">
    <property type="component" value="Chromosome 1A"/>
</dbReference>
<dbReference type="EMBL" id="CP017553">
    <property type="protein sequence ID" value="AOW00260.1"/>
    <property type="molecule type" value="Genomic_DNA"/>
</dbReference>
<organism evidence="2 3">
    <name type="scientific">Yarrowia lipolytica</name>
    <name type="common">Candida lipolytica</name>
    <dbReference type="NCBI Taxonomy" id="4952"/>
    <lineage>
        <taxon>Eukaryota</taxon>
        <taxon>Fungi</taxon>
        <taxon>Dikarya</taxon>
        <taxon>Ascomycota</taxon>
        <taxon>Saccharomycotina</taxon>
        <taxon>Dipodascomycetes</taxon>
        <taxon>Dipodascales</taxon>
        <taxon>Dipodascales incertae sedis</taxon>
        <taxon>Yarrowia</taxon>
    </lineage>
</organism>
<dbReference type="RefSeq" id="XP_068137736.1">
    <property type="nucleotide sequence ID" value="XM_068281635.1"/>
</dbReference>
<dbReference type="GeneID" id="94582294"/>
<feature type="region of interest" description="Disordered" evidence="1">
    <location>
        <begin position="1"/>
        <end position="36"/>
    </location>
</feature>
<evidence type="ECO:0000256" key="1">
    <source>
        <dbReference type="SAM" id="MobiDB-lite"/>
    </source>
</evidence>
<name>A0A1D8N3S4_YARLL</name>
<evidence type="ECO:0000313" key="3">
    <source>
        <dbReference type="Proteomes" id="UP000182444"/>
    </source>
</evidence>
<gene>
    <name evidence="2" type="ORF">YALI1_A04884g</name>
</gene>
<reference evidence="2 3" key="1">
    <citation type="journal article" date="2016" name="PLoS ONE">
        <title>Sequence Assembly of Yarrowia lipolytica Strain W29/CLIB89 Shows Transposable Element Diversity.</title>
        <authorList>
            <person name="Magnan C."/>
            <person name="Yu J."/>
            <person name="Chang I."/>
            <person name="Jahn E."/>
            <person name="Kanomata Y."/>
            <person name="Wu J."/>
            <person name="Zeller M."/>
            <person name="Oakes M."/>
            <person name="Baldi P."/>
            <person name="Sandmeyer S."/>
        </authorList>
    </citation>
    <scope>NUCLEOTIDE SEQUENCE [LARGE SCALE GENOMIC DNA]</scope>
    <source>
        <strain evidence="3">CLIB89(W29)</strain>
    </source>
</reference>
<dbReference type="AlphaFoldDB" id="A0A1D8N3S4"/>
<dbReference type="VEuPathDB" id="FungiDB:YALI1_A04884g"/>
<protein>
    <submittedName>
        <fullName evidence="2">Uncharacterized protein</fullName>
    </submittedName>
</protein>
<proteinExistence type="predicted"/>
<dbReference type="VEuPathDB" id="FungiDB:YALI0_A04719g"/>
<evidence type="ECO:0000313" key="2">
    <source>
        <dbReference type="EMBL" id="AOW00260.1"/>
    </source>
</evidence>
<accession>A0A1D8N3S4</accession>
<sequence length="85" mass="9319">MSRRANYPISTSDDSDDDDFQGASPSQDRDSLETDTLGSLQALHNFSSAHPKFDSVLSRVSAKNCIHPWSIHLEVVPPFRTGSTA</sequence>